<organism evidence="2 3">
    <name type="scientific">Paraphoma chrysanthemicola</name>
    <dbReference type="NCBI Taxonomy" id="798071"/>
    <lineage>
        <taxon>Eukaryota</taxon>
        <taxon>Fungi</taxon>
        <taxon>Dikarya</taxon>
        <taxon>Ascomycota</taxon>
        <taxon>Pezizomycotina</taxon>
        <taxon>Dothideomycetes</taxon>
        <taxon>Pleosporomycetidae</taxon>
        <taxon>Pleosporales</taxon>
        <taxon>Pleosporineae</taxon>
        <taxon>Phaeosphaeriaceae</taxon>
        <taxon>Paraphoma</taxon>
    </lineage>
</organism>
<dbReference type="EMBL" id="JAGMVJ010000026">
    <property type="protein sequence ID" value="KAH7070806.1"/>
    <property type="molecule type" value="Genomic_DNA"/>
</dbReference>
<comment type="caution">
    <text evidence="2">The sequence shown here is derived from an EMBL/GenBank/DDBJ whole genome shotgun (WGS) entry which is preliminary data.</text>
</comment>
<dbReference type="OrthoDB" id="10311192at2759"/>
<feature type="signal peptide" evidence="1">
    <location>
        <begin position="1"/>
        <end position="19"/>
    </location>
</feature>
<evidence type="ECO:0000313" key="3">
    <source>
        <dbReference type="Proteomes" id="UP000813461"/>
    </source>
</evidence>
<accession>A0A8K0VT35</accession>
<gene>
    <name evidence="2" type="ORF">FB567DRAFT_554596</name>
</gene>
<reference evidence="2" key="1">
    <citation type="journal article" date="2021" name="Nat. Commun.">
        <title>Genetic determinants of endophytism in the Arabidopsis root mycobiome.</title>
        <authorList>
            <person name="Mesny F."/>
            <person name="Miyauchi S."/>
            <person name="Thiergart T."/>
            <person name="Pickel B."/>
            <person name="Atanasova L."/>
            <person name="Karlsson M."/>
            <person name="Huettel B."/>
            <person name="Barry K.W."/>
            <person name="Haridas S."/>
            <person name="Chen C."/>
            <person name="Bauer D."/>
            <person name="Andreopoulos W."/>
            <person name="Pangilinan J."/>
            <person name="LaButti K."/>
            <person name="Riley R."/>
            <person name="Lipzen A."/>
            <person name="Clum A."/>
            <person name="Drula E."/>
            <person name="Henrissat B."/>
            <person name="Kohler A."/>
            <person name="Grigoriev I.V."/>
            <person name="Martin F.M."/>
            <person name="Hacquard S."/>
        </authorList>
    </citation>
    <scope>NUCLEOTIDE SEQUENCE</scope>
    <source>
        <strain evidence="2">MPI-SDFR-AT-0120</strain>
    </source>
</reference>
<keyword evidence="3" id="KW-1185">Reference proteome</keyword>
<protein>
    <submittedName>
        <fullName evidence="2">Uncharacterized protein</fullName>
    </submittedName>
</protein>
<keyword evidence="1" id="KW-0732">Signal</keyword>
<name>A0A8K0VT35_9PLEO</name>
<proteinExistence type="predicted"/>
<evidence type="ECO:0000256" key="1">
    <source>
        <dbReference type="SAM" id="SignalP"/>
    </source>
</evidence>
<evidence type="ECO:0000313" key="2">
    <source>
        <dbReference type="EMBL" id="KAH7070806.1"/>
    </source>
</evidence>
<dbReference type="Proteomes" id="UP000813461">
    <property type="component" value="Unassembled WGS sequence"/>
</dbReference>
<dbReference type="AlphaFoldDB" id="A0A8K0VT35"/>
<feature type="chain" id="PRO_5035470214" evidence="1">
    <location>
        <begin position="20"/>
        <end position="337"/>
    </location>
</feature>
<sequence>MRISTGLTLVFSFLRLSVASPSACPDGCACKPPLWYDQMMTRTNISITQAAAIDSFLAQNKHEPGLVGYEAISRHLAAIQTSNAGLWDDCTAEQAAREQMETEIASLMGTARNKLASASGNDVDAIIVEFLEVTTAKYMSFVKHPTHTRIISRLTMTNDLAHDAKNTAEFYWDTTATGNIVLLRCLVYRRQTSCTHREFAQARSRNAQSTMHDFATWEEEAAARFHGDRESVLEYDAVLHRNGRELVTLMETVEAQHRRRGGRRGWWARKMAWLRSGGDAAPKYRLGDTEYLSAQAILTKVGNMVRTGVEVGSSEMETYTPFERATKREKGKKGKQV</sequence>